<accession>A0A1R1YGQ8</accession>
<comment type="similarity">
    <text evidence="1">Belongs to the ATP-dependent AMP-binding enzyme family.</text>
</comment>
<dbReference type="InterPro" id="IPR000873">
    <property type="entry name" value="AMP-dep_synth/lig_dom"/>
</dbReference>
<protein>
    <submittedName>
        <fullName evidence="6">4-coumarate-CoA ligase 1</fullName>
    </submittedName>
</protein>
<keyword evidence="7" id="KW-1185">Reference proteome</keyword>
<feature type="domain" description="AMP-binding enzyme C-terminal" evidence="5">
    <location>
        <begin position="456"/>
        <end position="542"/>
    </location>
</feature>
<dbReference type="Gene3D" id="3.40.50.12780">
    <property type="entry name" value="N-terminal domain of ligase-like"/>
    <property type="match status" value="1"/>
</dbReference>
<feature type="transmembrane region" description="Helical" evidence="3">
    <location>
        <begin position="247"/>
        <end position="269"/>
    </location>
</feature>
<comment type="caution">
    <text evidence="6">The sequence shown here is derived from an EMBL/GenBank/DDBJ whole genome shotgun (WGS) entry which is preliminary data.</text>
</comment>
<keyword evidence="3" id="KW-1133">Transmembrane helix</keyword>
<gene>
    <name evidence="6" type="ORF">AYI70_g478</name>
</gene>
<keyword evidence="2 6" id="KW-0436">Ligase</keyword>
<dbReference type="InterPro" id="IPR025110">
    <property type="entry name" value="AMP-bd_C"/>
</dbReference>
<evidence type="ECO:0000313" key="6">
    <source>
        <dbReference type="EMBL" id="OMJ26054.1"/>
    </source>
</evidence>
<evidence type="ECO:0000313" key="7">
    <source>
        <dbReference type="Proteomes" id="UP000187283"/>
    </source>
</evidence>
<sequence length="565" mass="62646">MIFKSKTATVDIPNIDIATYCLEEGKKSSRKYDNNAGYAIRDGETKRSFTIHELESQSIAFGSGLVNEFGFKRDNVLAVFSQNSIYYPVAIFGTIMTGGIVTLANPTYNARELAHQLRDSGASIIATQTAFLQITKDAIKLGNIGIPDSKILLMDAIKNPSDKHRHISDVYSNLTFKRFKIKDEYEADNKISILSYSSGTTGLAKGVVLTNKNIVTTALVNSNFLNADGDHDRSSLPPIYLSMLPFYHIYGLVLNLFIGMMNSVGLVILPKFEMKRFFELVQDEKITFAHIVPPVIISLLNEPNVGRYDLSSLKFLMTGAAPLGKDVLTRFIEKFNGVKIIRSYGLTEASPTICLSYKDHPFDGSSGVLLGNIEAKVIDESGKKLGVGEVGELCFRGSNMTKQYLNNVKATKASIDDEGFFHTGDVGYIDENTNLFIVDRIKELIKYKGFQVAPAELESLLLLHEDVADSAVVGIYREELGTELPKAYITLAGSNNTKLPKDQIKCKVDAILAWINNQVAPHKKLRGGIEVLEIIPKSASGKILRRELREMEKRKLELLQKIPKL</sequence>
<evidence type="ECO:0000256" key="3">
    <source>
        <dbReference type="SAM" id="Phobius"/>
    </source>
</evidence>
<dbReference type="InterPro" id="IPR042099">
    <property type="entry name" value="ANL_N_sf"/>
</dbReference>
<name>A0A1R1YGQ8_9FUNG</name>
<dbReference type="AlphaFoldDB" id="A0A1R1YGQ8"/>
<dbReference type="SUPFAM" id="SSF56801">
    <property type="entry name" value="Acetyl-CoA synthetase-like"/>
    <property type="match status" value="1"/>
</dbReference>
<evidence type="ECO:0000256" key="2">
    <source>
        <dbReference type="ARBA" id="ARBA00022598"/>
    </source>
</evidence>
<evidence type="ECO:0000256" key="1">
    <source>
        <dbReference type="ARBA" id="ARBA00006432"/>
    </source>
</evidence>
<dbReference type="EMBL" id="LSSN01000074">
    <property type="protein sequence ID" value="OMJ26054.1"/>
    <property type="molecule type" value="Genomic_DNA"/>
</dbReference>
<feature type="domain" description="AMP-dependent synthetase/ligase" evidence="4">
    <location>
        <begin position="42"/>
        <end position="405"/>
    </location>
</feature>
<keyword evidence="3" id="KW-0472">Membrane</keyword>
<dbReference type="Gene3D" id="3.30.300.30">
    <property type="match status" value="1"/>
</dbReference>
<dbReference type="PANTHER" id="PTHR24096:SF149">
    <property type="entry name" value="AMP-BINDING DOMAIN-CONTAINING PROTEIN-RELATED"/>
    <property type="match status" value="1"/>
</dbReference>
<dbReference type="InterPro" id="IPR045851">
    <property type="entry name" value="AMP-bd_C_sf"/>
</dbReference>
<keyword evidence="3" id="KW-0812">Transmembrane</keyword>
<dbReference type="InterPro" id="IPR020845">
    <property type="entry name" value="AMP-binding_CS"/>
</dbReference>
<dbReference type="Pfam" id="PF13193">
    <property type="entry name" value="AMP-binding_C"/>
    <property type="match status" value="1"/>
</dbReference>
<organism evidence="6 7">
    <name type="scientific">Smittium culicis</name>
    <dbReference type="NCBI Taxonomy" id="133412"/>
    <lineage>
        <taxon>Eukaryota</taxon>
        <taxon>Fungi</taxon>
        <taxon>Fungi incertae sedis</taxon>
        <taxon>Zoopagomycota</taxon>
        <taxon>Kickxellomycotina</taxon>
        <taxon>Harpellomycetes</taxon>
        <taxon>Harpellales</taxon>
        <taxon>Legeriomycetaceae</taxon>
        <taxon>Smittium</taxon>
    </lineage>
</organism>
<dbReference type="Proteomes" id="UP000187283">
    <property type="component" value="Unassembled WGS sequence"/>
</dbReference>
<dbReference type="STRING" id="133412.A0A1R1YGQ8"/>
<proteinExistence type="inferred from homology"/>
<evidence type="ECO:0000259" key="4">
    <source>
        <dbReference type="Pfam" id="PF00501"/>
    </source>
</evidence>
<dbReference type="GO" id="GO:0016405">
    <property type="term" value="F:CoA-ligase activity"/>
    <property type="evidence" value="ECO:0007669"/>
    <property type="project" value="TreeGrafter"/>
</dbReference>
<dbReference type="PROSITE" id="PS00455">
    <property type="entry name" value="AMP_BINDING"/>
    <property type="match status" value="1"/>
</dbReference>
<reference evidence="6 7" key="1">
    <citation type="submission" date="2017-01" db="EMBL/GenBank/DDBJ databases">
        <authorList>
            <person name="Mah S.A."/>
            <person name="Swanson W.J."/>
            <person name="Moy G.W."/>
            <person name="Vacquier V.D."/>
        </authorList>
    </citation>
    <scope>NUCLEOTIDE SEQUENCE [LARGE SCALE GENOMIC DNA]</scope>
    <source>
        <strain evidence="6 7">GSMNP</strain>
    </source>
</reference>
<evidence type="ECO:0000259" key="5">
    <source>
        <dbReference type="Pfam" id="PF13193"/>
    </source>
</evidence>
<dbReference type="OrthoDB" id="10253115at2759"/>
<dbReference type="PANTHER" id="PTHR24096">
    <property type="entry name" value="LONG-CHAIN-FATTY-ACID--COA LIGASE"/>
    <property type="match status" value="1"/>
</dbReference>
<dbReference type="Pfam" id="PF00501">
    <property type="entry name" value="AMP-binding"/>
    <property type="match status" value="1"/>
</dbReference>